<protein>
    <submittedName>
        <fullName evidence="2">Amino acid ABC transporter substrate-binding protein</fullName>
    </submittedName>
</protein>
<sequence>MLGLAKKLNCGLVGLLGLLFSLQGSSAPIKLDLYTQEFPPLQVEVDGEPEGYVVKFIEAVVADAAKTVPMEISGVHFVPWKRAIRTTQSQPNSLFFSISRTPNREQQFIWLGQVSPYEVALYRHKDGPNVSATSLTELKDYRFSSQTASSFEELTKKLGINNNIPVSYGKDAIRLLRAKRVDFAPLVTASFHYRMEEYGFNPDDFVEVMRVEPLCKELWLVTGKETPPEVVKALVESFKRLKAEGLLEQLINEYHPKSEVMTRYRGKV</sequence>
<dbReference type="Proteomes" id="UP000037530">
    <property type="component" value="Unassembled WGS sequence"/>
</dbReference>
<evidence type="ECO:0000259" key="1">
    <source>
        <dbReference type="Pfam" id="PF00497"/>
    </source>
</evidence>
<dbReference type="PANTHER" id="PTHR38834:SF3">
    <property type="entry name" value="SOLUTE-BINDING PROTEIN FAMILY 3_N-TERMINAL DOMAIN-CONTAINING PROTEIN"/>
    <property type="match status" value="1"/>
</dbReference>
<dbReference type="Pfam" id="PF00497">
    <property type="entry name" value="SBP_bac_3"/>
    <property type="match status" value="1"/>
</dbReference>
<dbReference type="AlphaFoldDB" id="A0A0M0HZF4"/>
<organism evidence="2 3">
    <name type="scientific">Vibrio hepatarius</name>
    <dbReference type="NCBI Taxonomy" id="171383"/>
    <lineage>
        <taxon>Bacteria</taxon>
        <taxon>Pseudomonadati</taxon>
        <taxon>Pseudomonadota</taxon>
        <taxon>Gammaproteobacteria</taxon>
        <taxon>Vibrionales</taxon>
        <taxon>Vibrionaceae</taxon>
        <taxon>Vibrio</taxon>
        <taxon>Vibrio oreintalis group</taxon>
    </lineage>
</organism>
<name>A0A0M0HZF4_9VIBR</name>
<dbReference type="SUPFAM" id="SSF53850">
    <property type="entry name" value="Periplasmic binding protein-like II"/>
    <property type="match status" value="1"/>
</dbReference>
<dbReference type="InterPro" id="IPR001638">
    <property type="entry name" value="Solute-binding_3/MltF_N"/>
</dbReference>
<dbReference type="EMBL" id="LHPI01000009">
    <property type="protein sequence ID" value="KOO07445.1"/>
    <property type="molecule type" value="Genomic_DNA"/>
</dbReference>
<keyword evidence="3" id="KW-1185">Reference proteome</keyword>
<accession>A0A0M0HZF4</accession>
<gene>
    <name evidence="2" type="ORF">AKJ31_11170</name>
</gene>
<proteinExistence type="predicted"/>
<dbReference type="RefSeq" id="WP_053409182.1">
    <property type="nucleotide sequence ID" value="NZ_DAIPHI010000010.1"/>
</dbReference>
<evidence type="ECO:0000313" key="3">
    <source>
        <dbReference type="Proteomes" id="UP000037530"/>
    </source>
</evidence>
<dbReference type="PANTHER" id="PTHR38834">
    <property type="entry name" value="PERIPLASMIC SUBSTRATE BINDING PROTEIN FAMILY 3"/>
    <property type="match status" value="1"/>
</dbReference>
<dbReference type="PATRIC" id="fig|171383.3.peg.2280"/>
<reference evidence="3" key="1">
    <citation type="submission" date="2015-08" db="EMBL/GenBank/DDBJ databases">
        <title>Vibrio galatheae sp. nov., a novel member of the Vibrionaceae family isolated from the Solomon Islands.</title>
        <authorList>
            <person name="Giubergia S."/>
            <person name="Machado H."/>
            <person name="Mateiu R.V."/>
            <person name="Gram L."/>
        </authorList>
    </citation>
    <scope>NUCLEOTIDE SEQUENCE [LARGE SCALE GENOMIC DNA]</scope>
    <source>
        <strain evidence="3">DSM 19134</strain>
    </source>
</reference>
<evidence type="ECO:0000313" key="2">
    <source>
        <dbReference type="EMBL" id="KOO07445.1"/>
    </source>
</evidence>
<comment type="caution">
    <text evidence="2">The sequence shown here is derived from an EMBL/GenBank/DDBJ whole genome shotgun (WGS) entry which is preliminary data.</text>
</comment>
<dbReference type="Gene3D" id="3.40.190.10">
    <property type="entry name" value="Periplasmic binding protein-like II"/>
    <property type="match status" value="2"/>
</dbReference>
<dbReference type="STRING" id="171383.AKJ31_11170"/>
<dbReference type="OrthoDB" id="8587856at2"/>
<feature type="domain" description="Solute-binding protein family 3/N-terminal" evidence="1">
    <location>
        <begin position="35"/>
        <end position="255"/>
    </location>
</feature>